<dbReference type="InterPro" id="IPR013103">
    <property type="entry name" value="RVT_2"/>
</dbReference>
<sequence length="84" mass="9383">MKSEMDSMGSKSSLDPGRPTKDVRPVGCKWVYKRKLGAEGEVTTFKARLVAKGYTQRPRVDFEKTYSCSHGQLHSDTACHSSML</sequence>
<name>A0AAW2TN46_9LAMI</name>
<dbReference type="Pfam" id="PF07727">
    <property type="entry name" value="RVT_2"/>
    <property type="match status" value="1"/>
</dbReference>
<reference evidence="3" key="1">
    <citation type="submission" date="2020-06" db="EMBL/GenBank/DDBJ databases">
        <authorList>
            <person name="Li T."/>
            <person name="Hu X."/>
            <person name="Zhang T."/>
            <person name="Song X."/>
            <person name="Zhang H."/>
            <person name="Dai N."/>
            <person name="Sheng W."/>
            <person name="Hou X."/>
            <person name="Wei L."/>
        </authorList>
    </citation>
    <scope>NUCLEOTIDE SEQUENCE</scope>
    <source>
        <strain evidence="3">KEN1</strain>
        <tissue evidence="3">Leaf</tissue>
    </source>
</reference>
<protein>
    <recommendedName>
        <fullName evidence="2">Reverse transcriptase Ty1/copia-type domain-containing protein</fullName>
    </recommendedName>
</protein>
<reference evidence="3" key="2">
    <citation type="journal article" date="2024" name="Plant">
        <title>Genomic evolution and insights into agronomic trait innovations of Sesamum species.</title>
        <authorList>
            <person name="Miao H."/>
            <person name="Wang L."/>
            <person name="Qu L."/>
            <person name="Liu H."/>
            <person name="Sun Y."/>
            <person name="Le M."/>
            <person name="Wang Q."/>
            <person name="Wei S."/>
            <person name="Zheng Y."/>
            <person name="Lin W."/>
            <person name="Duan Y."/>
            <person name="Cao H."/>
            <person name="Xiong S."/>
            <person name="Wang X."/>
            <person name="Wei L."/>
            <person name="Li C."/>
            <person name="Ma Q."/>
            <person name="Ju M."/>
            <person name="Zhao R."/>
            <person name="Li G."/>
            <person name="Mu C."/>
            <person name="Tian Q."/>
            <person name="Mei H."/>
            <person name="Zhang T."/>
            <person name="Gao T."/>
            <person name="Zhang H."/>
        </authorList>
    </citation>
    <scope>NUCLEOTIDE SEQUENCE</scope>
    <source>
        <strain evidence="3">KEN1</strain>
    </source>
</reference>
<evidence type="ECO:0000313" key="3">
    <source>
        <dbReference type="EMBL" id="KAL0405840.1"/>
    </source>
</evidence>
<evidence type="ECO:0000259" key="2">
    <source>
        <dbReference type="Pfam" id="PF07727"/>
    </source>
</evidence>
<proteinExistence type="predicted"/>
<organism evidence="3">
    <name type="scientific">Sesamum latifolium</name>
    <dbReference type="NCBI Taxonomy" id="2727402"/>
    <lineage>
        <taxon>Eukaryota</taxon>
        <taxon>Viridiplantae</taxon>
        <taxon>Streptophyta</taxon>
        <taxon>Embryophyta</taxon>
        <taxon>Tracheophyta</taxon>
        <taxon>Spermatophyta</taxon>
        <taxon>Magnoliopsida</taxon>
        <taxon>eudicotyledons</taxon>
        <taxon>Gunneridae</taxon>
        <taxon>Pentapetalae</taxon>
        <taxon>asterids</taxon>
        <taxon>lamiids</taxon>
        <taxon>Lamiales</taxon>
        <taxon>Pedaliaceae</taxon>
        <taxon>Sesamum</taxon>
    </lineage>
</organism>
<feature type="domain" description="Reverse transcriptase Ty1/copia-type" evidence="2">
    <location>
        <begin position="21"/>
        <end position="67"/>
    </location>
</feature>
<feature type="region of interest" description="Disordered" evidence="1">
    <location>
        <begin position="1"/>
        <end position="23"/>
    </location>
</feature>
<comment type="caution">
    <text evidence="3">The sequence shown here is derived from an EMBL/GenBank/DDBJ whole genome shotgun (WGS) entry which is preliminary data.</text>
</comment>
<accession>A0AAW2TN46</accession>
<dbReference type="EMBL" id="JACGWN010000014">
    <property type="protein sequence ID" value="KAL0405840.1"/>
    <property type="molecule type" value="Genomic_DNA"/>
</dbReference>
<evidence type="ECO:0000256" key="1">
    <source>
        <dbReference type="SAM" id="MobiDB-lite"/>
    </source>
</evidence>
<gene>
    <name evidence="3" type="ORF">Slati_3897900</name>
</gene>
<dbReference type="AlphaFoldDB" id="A0AAW2TN46"/>